<dbReference type="eggNOG" id="COG1197">
    <property type="taxonomic scope" value="Bacteria"/>
</dbReference>
<dbReference type="Gene3D" id="3.30.2060.10">
    <property type="entry name" value="Penicillin-binding protein 1b domain"/>
    <property type="match status" value="1"/>
</dbReference>
<keyword evidence="18" id="KW-1185">Reference proteome</keyword>
<evidence type="ECO:0000256" key="7">
    <source>
        <dbReference type="ARBA" id="ARBA00022840"/>
    </source>
</evidence>
<evidence type="ECO:0000256" key="1">
    <source>
        <dbReference type="ARBA" id="ARBA00004496"/>
    </source>
</evidence>
<evidence type="ECO:0000256" key="5">
    <source>
        <dbReference type="ARBA" id="ARBA00022801"/>
    </source>
</evidence>
<dbReference type="Pfam" id="PF17757">
    <property type="entry name" value="UvrB_inter"/>
    <property type="match status" value="1"/>
</dbReference>
<dbReference type="GO" id="GO:0003684">
    <property type="term" value="F:damaged DNA binding"/>
    <property type="evidence" value="ECO:0007669"/>
    <property type="project" value="InterPro"/>
</dbReference>
<dbReference type="Pfam" id="PF00271">
    <property type="entry name" value="Helicase_C"/>
    <property type="match status" value="1"/>
</dbReference>
<dbReference type="InterPro" id="IPR003711">
    <property type="entry name" value="CarD-like/TRCF_RID"/>
</dbReference>
<evidence type="ECO:0000256" key="14">
    <source>
        <dbReference type="SAM" id="MobiDB-lite"/>
    </source>
</evidence>
<dbReference type="PATRIC" id="fig|1203554.3.peg.1683"/>
<keyword evidence="6" id="KW-0347">Helicase</keyword>
<dbReference type="InterPro" id="IPR027417">
    <property type="entry name" value="P-loop_NTPase"/>
</dbReference>
<gene>
    <name evidence="13" type="primary">mfd</name>
    <name evidence="17" type="ORF">HMPREF1476_01604</name>
</gene>
<dbReference type="InterPro" id="IPR005118">
    <property type="entry name" value="TRCF_C"/>
</dbReference>
<dbReference type="Pfam" id="PF02559">
    <property type="entry name" value="CarD_TRCF_RID"/>
    <property type="match status" value="1"/>
</dbReference>
<dbReference type="InterPro" id="IPR001650">
    <property type="entry name" value="Helicase_C-like"/>
</dbReference>
<dbReference type="FunFam" id="3.40.50.300:FF:000546">
    <property type="entry name" value="Transcription-repair-coupling factor"/>
    <property type="match status" value="1"/>
</dbReference>
<evidence type="ECO:0000256" key="10">
    <source>
        <dbReference type="ARBA" id="ARBA00061104"/>
    </source>
</evidence>
<dbReference type="Proteomes" id="UP000014400">
    <property type="component" value="Unassembled WGS sequence"/>
</dbReference>
<dbReference type="Gene3D" id="3.40.50.11180">
    <property type="match status" value="1"/>
</dbReference>
<dbReference type="Pfam" id="PF03461">
    <property type="entry name" value="TRCF"/>
    <property type="match status" value="1"/>
</dbReference>
<dbReference type="InterPro" id="IPR004576">
    <property type="entry name" value="Mfd"/>
</dbReference>
<dbReference type="SMART" id="SM00487">
    <property type="entry name" value="DEXDc"/>
    <property type="match status" value="1"/>
</dbReference>
<feature type="domain" description="Helicase ATP-binding" evidence="15">
    <location>
        <begin position="623"/>
        <end position="784"/>
    </location>
</feature>
<dbReference type="Gene3D" id="3.40.50.300">
    <property type="entry name" value="P-loop containing nucleotide triphosphate hydrolases"/>
    <property type="match status" value="2"/>
</dbReference>
<dbReference type="SUPFAM" id="SSF141259">
    <property type="entry name" value="CarD-like"/>
    <property type="match status" value="1"/>
</dbReference>
<dbReference type="FunFam" id="3.40.50.300:FF:000300">
    <property type="entry name" value="Transcription-repair-coupling factor"/>
    <property type="match status" value="1"/>
</dbReference>
<accession>S3BGU5</accession>
<dbReference type="HAMAP" id="MF_00969">
    <property type="entry name" value="TRCF"/>
    <property type="match status" value="1"/>
</dbReference>
<dbReference type="PANTHER" id="PTHR47964:SF1">
    <property type="entry name" value="ATP-DEPENDENT DNA HELICASE HOMOLOG RECG, CHLOROPLASTIC"/>
    <property type="match status" value="1"/>
</dbReference>
<comment type="subcellular location">
    <subcellularLocation>
        <location evidence="1 13">Cytoplasm</location>
    </subcellularLocation>
</comment>
<evidence type="ECO:0000256" key="4">
    <source>
        <dbReference type="ARBA" id="ARBA00022763"/>
    </source>
</evidence>
<evidence type="ECO:0000256" key="13">
    <source>
        <dbReference type="HAMAP-Rule" id="MF_00969"/>
    </source>
</evidence>
<dbReference type="NCBIfam" id="TIGR00580">
    <property type="entry name" value="mfd"/>
    <property type="match status" value="1"/>
</dbReference>
<dbReference type="Gene3D" id="3.90.1150.50">
    <property type="entry name" value="Transcription-repair-coupling factor, D7 domain"/>
    <property type="match status" value="1"/>
</dbReference>
<organism evidence="17 18">
    <name type="scientific">Sutterella wadsworthensis HGA0223</name>
    <dbReference type="NCBI Taxonomy" id="1203554"/>
    <lineage>
        <taxon>Bacteria</taxon>
        <taxon>Pseudomonadati</taxon>
        <taxon>Pseudomonadota</taxon>
        <taxon>Betaproteobacteria</taxon>
        <taxon>Burkholderiales</taxon>
        <taxon>Sutterellaceae</taxon>
        <taxon>Sutterella</taxon>
    </lineage>
</organism>
<evidence type="ECO:0000313" key="18">
    <source>
        <dbReference type="Proteomes" id="UP000014400"/>
    </source>
</evidence>
<dbReference type="InterPro" id="IPR047112">
    <property type="entry name" value="RecG/Mfd"/>
</dbReference>
<dbReference type="SMART" id="SM01058">
    <property type="entry name" value="CarD_TRCF"/>
    <property type="match status" value="1"/>
</dbReference>
<dbReference type="InterPro" id="IPR011545">
    <property type="entry name" value="DEAD/DEAH_box_helicase_dom"/>
</dbReference>
<evidence type="ECO:0000256" key="12">
    <source>
        <dbReference type="ARBA" id="ARBA00070128"/>
    </source>
</evidence>
<dbReference type="SMART" id="SM00982">
    <property type="entry name" value="TRCF"/>
    <property type="match status" value="1"/>
</dbReference>
<keyword evidence="3 13" id="KW-0547">Nucleotide-binding</keyword>
<dbReference type="SUPFAM" id="SSF143517">
    <property type="entry name" value="TRCF domain-like"/>
    <property type="match status" value="1"/>
</dbReference>
<evidence type="ECO:0000256" key="11">
    <source>
        <dbReference type="ARBA" id="ARBA00061399"/>
    </source>
</evidence>
<dbReference type="InterPro" id="IPR036101">
    <property type="entry name" value="CarD-like/TRCF_RID_sf"/>
</dbReference>
<comment type="function">
    <text evidence="13">Couples transcription and DNA repair by recognizing RNA polymerase (RNAP) stalled at DNA lesions. Mediates ATP-dependent release of RNAP and its truncated transcript from the DNA, and recruitment of nucleotide excision repair machinery to the damaged site.</text>
</comment>
<evidence type="ECO:0000259" key="15">
    <source>
        <dbReference type="PROSITE" id="PS51192"/>
    </source>
</evidence>
<evidence type="ECO:0000256" key="2">
    <source>
        <dbReference type="ARBA" id="ARBA00022490"/>
    </source>
</evidence>
<protein>
    <recommendedName>
        <fullName evidence="12 13">Transcription-repair-coupling factor</fullName>
        <shortName evidence="13">TRCF</shortName>
        <ecNumber evidence="13">3.6.4.-</ecNumber>
    </recommendedName>
</protein>
<feature type="domain" description="Helicase C-terminal" evidence="16">
    <location>
        <begin position="805"/>
        <end position="959"/>
    </location>
</feature>
<comment type="similarity">
    <text evidence="10 13">In the N-terminal section; belongs to the UvrB family.</text>
</comment>
<dbReference type="HOGENOM" id="CLU_005122_1_3_4"/>
<dbReference type="GO" id="GO:0016787">
    <property type="term" value="F:hydrolase activity"/>
    <property type="evidence" value="ECO:0007669"/>
    <property type="project" value="UniProtKB-KW"/>
</dbReference>
<dbReference type="PANTHER" id="PTHR47964">
    <property type="entry name" value="ATP-DEPENDENT DNA HELICASE HOMOLOG RECG, CHLOROPLASTIC"/>
    <property type="match status" value="1"/>
</dbReference>
<keyword evidence="2 13" id="KW-0963">Cytoplasm</keyword>
<evidence type="ECO:0000256" key="6">
    <source>
        <dbReference type="ARBA" id="ARBA00022806"/>
    </source>
</evidence>
<sequence length="1191" mass="132079">MTSLGPIFADDLARVKPGDRLRLTISAQTSDAAALAQAALEARARGERVLVVCADPADVPRLAQEMPWFEPKLDVRPLPDWETLPYDVLSPQEELVSERLEALYRLTAPTGGADVLLTSAVTASQRLSPVSYIGANTFFFHQGEQISLTTLQKRLAAAGYANVKQVLAAGEFAVRGSIVDVFPMGSERPFRLDFFDDEIESIRWFDVDTQRSMESAEEIRLLPGHEFPVDPEALLAFRQRWRREFAGDPKKSIVYCDIEKEILPPGIEYYLPLFFDETAALTDYLPPNARVFLLGDIEVALQAFGRDMASRYKVLAADPQRPALAPERIWLKPEEFFKSLANFARFTVEKKENAEDLKRLTGIEVDRKSQNPVGKLLERTRESAMKGVRTLIAAPSAGRMETMSQLLRTGGLSVEEFPDWQTFLDADSSLGIAAAPLFSGAVFHHPEIVILSEAELYAASPRRHRLRRVKHATTLEMMVRDVAELKPGDAVVHADHGIGRYQGLVHMETPDGDAEFLEITYKNDAKLFVPITNLQLISRYAGADPEHAPLHQLGRGDWEKAKRKAAQEVRDTAAELLNLYAIRRTREGIRFKIDPADYQAFREGFAFDETPDQSTAINAVVDDMTSGKSMDRLVCGDVGFGKTEVALRAAFIAAMSGRQVAVLCPTTLLAEQHAATFRDRFRAWPVTVAELSRFRTGKESAKVLAGLADGTVDIVIGTHKLLSDKAQFKNLGLVVIDEEHRFGVRQKEVLRKIRAEVDVLTLTATPIPRTLSMSLEGIRDFSVIATAPERRLAVKTFVTSEQDGTIREAVLRELKRGGQVYYLHNEVNTIENARARLETLVPEARIAVAHGQMRERELEHVMRDFYQQRFNVLLCSTIIETGIDVPSANTIIIERADKFGLAQLHQLRGRVGRSHHQAYAYLLTPPDGAFTKDAQKRLDAIQALEDLGSGFYLAMHDLEIRGAGEVLGEHQSGEIAEVGYDLYNRMLMQAVKALKRGETPQAGDPLQLSTDINLHAPALLPSAYVPDVSQRLAFYKAFASAEDRAALEKSTEALVDCYGKLPDAARRLIEVHKLRLKCEAIGIRRIDAAPAAIIIAFTPKPNLDPLALVKLLQSRRDAQMLGPERLRLNVANPDPEKRLQTVYDVLAKLALPAEPLPPAPASPGTSSMSLKKPKGGKSAPAVARSSKPPRR</sequence>
<keyword evidence="4 13" id="KW-0227">DNA damage</keyword>
<dbReference type="RefSeq" id="WP_016474793.1">
    <property type="nucleotide sequence ID" value="NZ_KE150480.1"/>
</dbReference>
<keyword evidence="7 13" id="KW-0067">ATP-binding</keyword>
<evidence type="ECO:0000259" key="16">
    <source>
        <dbReference type="PROSITE" id="PS51194"/>
    </source>
</evidence>
<comment type="caution">
    <text evidence="17">The sequence shown here is derived from an EMBL/GenBank/DDBJ whole genome shotgun (WGS) entry which is preliminary data.</text>
</comment>
<dbReference type="EC" id="3.6.4.-" evidence="13"/>
<dbReference type="PROSITE" id="PS51192">
    <property type="entry name" value="HELICASE_ATP_BIND_1"/>
    <property type="match status" value="1"/>
</dbReference>
<dbReference type="Pfam" id="PF21132">
    <property type="entry name" value="MFD_D3"/>
    <property type="match status" value="1"/>
</dbReference>
<dbReference type="GO" id="GO:0005524">
    <property type="term" value="F:ATP binding"/>
    <property type="evidence" value="ECO:0007669"/>
    <property type="project" value="UniProtKB-UniRule"/>
</dbReference>
<keyword evidence="8 13" id="KW-0238">DNA-binding</keyword>
<dbReference type="GO" id="GO:0005737">
    <property type="term" value="C:cytoplasm"/>
    <property type="evidence" value="ECO:0007669"/>
    <property type="project" value="UniProtKB-SubCell"/>
</dbReference>
<keyword evidence="9 13" id="KW-0234">DNA repair</keyword>
<dbReference type="GO" id="GO:0006355">
    <property type="term" value="P:regulation of DNA-templated transcription"/>
    <property type="evidence" value="ECO:0007669"/>
    <property type="project" value="UniProtKB-UniRule"/>
</dbReference>
<dbReference type="GO" id="GO:0003678">
    <property type="term" value="F:DNA helicase activity"/>
    <property type="evidence" value="ECO:0007669"/>
    <property type="project" value="TreeGrafter"/>
</dbReference>
<name>S3BGU5_9BURK</name>
<evidence type="ECO:0000256" key="9">
    <source>
        <dbReference type="ARBA" id="ARBA00023204"/>
    </source>
</evidence>
<dbReference type="PROSITE" id="PS51194">
    <property type="entry name" value="HELICASE_CTER"/>
    <property type="match status" value="1"/>
</dbReference>
<dbReference type="InterPro" id="IPR041471">
    <property type="entry name" value="UvrB_inter"/>
</dbReference>
<dbReference type="AlphaFoldDB" id="S3BGU5"/>
<dbReference type="SUPFAM" id="SSF52540">
    <property type="entry name" value="P-loop containing nucleoside triphosphate hydrolases"/>
    <property type="match status" value="4"/>
</dbReference>
<dbReference type="GO" id="GO:0000716">
    <property type="term" value="P:transcription-coupled nucleotide-excision repair, DNA damage recognition"/>
    <property type="evidence" value="ECO:0007669"/>
    <property type="project" value="UniProtKB-UniRule"/>
</dbReference>
<evidence type="ECO:0000256" key="8">
    <source>
        <dbReference type="ARBA" id="ARBA00023125"/>
    </source>
</evidence>
<dbReference type="CDD" id="cd17991">
    <property type="entry name" value="DEXHc_TRCF"/>
    <property type="match status" value="1"/>
</dbReference>
<dbReference type="STRING" id="1203554.HMPREF1476_01604"/>
<feature type="region of interest" description="Disordered" evidence="14">
    <location>
        <begin position="1154"/>
        <end position="1191"/>
    </location>
</feature>
<evidence type="ECO:0000313" key="17">
    <source>
        <dbReference type="EMBL" id="EPD98565.1"/>
    </source>
</evidence>
<evidence type="ECO:0000256" key="3">
    <source>
        <dbReference type="ARBA" id="ARBA00022741"/>
    </source>
</evidence>
<proteinExistence type="inferred from homology"/>
<dbReference type="Pfam" id="PF00270">
    <property type="entry name" value="DEAD"/>
    <property type="match status" value="1"/>
</dbReference>
<comment type="similarity">
    <text evidence="11 13">In the C-terminal section; belongs to the helicase family. RecG subfamily.</text>
</comment>
<keyword evidence="5 13" id="KW-0378">Hydrolase</keyword>
<dbReference type="InterPro" id="IPR037235">
    <property type="entry name" value="TRCF-like_C_D7"/>
</dbReference>
<dbReference type="InterPro" id="IPR014001">
    <property type="entry name" value="Helicase_ATP-bd"/>
</dbReference>
<dbReference type="EMBL" id="ATCF01000022">
    <property type="protein sequence ID" value="EPD98565.1"/>
    <property type="molecule type" value="Genomic_DNA"/>
</dbReference>
<dbReference type="InterPro" id="IPR048635">
    <property type="entry name" value="MFD_D3"/>
</dbReference>
<dbReference type="Gene3D" id="2.40.10.170">
    <property type="match status" value="1"/>
</dbReference>
<reference evidence="17 18" key="1">
    <citation type="submission" date="2013-04" db="EMBL/GenBank/DDBJ databases">
        <title>The Genome Sequence of Sutterella wadsworthensis HGA0223.</title>
        <authorList>
            <consortium name="The Broad Institute Genomics Platform"/>
            <person name="Earl A."/>
            <person name="Ward D."/>
            <person name="Feldgarden M."/>
            <person name="Gevers D."/>
            <person name="Schmidt T.M."/>
            <person name="Dover J."/>
            <person name="Dai D."/>
            <person name="Walker B."/>
            <person name="Young S."/>
            <person name="Zeng Q."/>
            <person name="Gargeya S."/>
            <person name="Fitzgerald M."/>
            <person name="Haas B."/>
            <person name="Abouelleil A."/>
            <person name="Allen A.W."/>
            <person name="Alvarado L."/>
            <person name="Arachchi H.M."/>
            <person name="Berlin A.M."/>
            <person name="Chapman S.B."/>
            <person name="Gainer-Dewar J."/>
            <person name="Goldberg J."/>
            <person name="Griggs A."/>
            <person name="Gujja S."/>
            <person name="Hansen M."/>
            <person name="Howarth C."/>
            <person name="Imamovic A."/>
            <person name="Ireland A."/>
            <person name="Larimer J."/>
            <person name="McCowan C."/>
            <person name="Murphy C."/>
            <person name="Pearson M."/>
            <person name="Poon T.W."/>
            <person name="Priest M."/>
            <person name="Roberts A."/>
            <person name="Saif S."/>
            <person name="Shea T."/>
            <person name="Sisk P."/>
            <person name="Sykes S."/>
            <person name="Wortman J."/>
            <person name="Nusbaum C."/>
            <person name="Birren B."/>
        </authorList>
    </citation>
    <scope>NUCLEOTIDE SEQUENCE [LARGE SCALE GENOMIC DNA]</scope>
    <source>
        <strain evidence="17 18">HGA0223</strain>
    </source>
</reference>
<dbReference type="SMART" id="SM00490">
    <property type="entry name" value="HELICc"/>
    <property type="match status" value="1"/>
</dbReference>
<dbReference type="Gene3D" id="3.40.50.11140">
    <property type="match status" value="1"/>
</dbReference>